<dbReference type="EMBL" id="CP002049">
    <property type="protein sequence ID" value="ADI15619.1"/>
    <property type="molecule type" value="Genomic_DNA"/>
</dbReference>
<feature type="transmembrane region" description="Helical" evidence="1">
    <location>
        <begin position="163"/>
        <end position="185"/>
    </location>
</feature>
<evidence type="ECO:0000313" key="2">
    <source>
        <dbReference type="EMBL" id="ADI15619.1"/>
    </source>
</evidence>
<evidence type="ECO:0000313" key="3">
    <source>
        <dbReference type="Proteomes" id="UP000000379"/>
    </source>
</evidence>
<dbReference type="eggNOG" id="ENOG502ZB5Q">
    <property type="taxonomic scope" value="Bacteria"/>
</dbReference>
<keyword evidence="1" id="KW-0812">Transmembrane</keyword>
<reference evidence="2 3" key="2">
    <citation type="journal article" date="2011" name="Stand. Genomic Sci.">
        <title>Complete genome sequence of Truepera radiovictrix type strain (RQ-24).</title>
        <authorList>
            <person name="Ivanova N."/>
            <person name="Rohde C."/>
            <person name="Munk C."/>
            <person name="Nolan M."/>
            <person name="Lucas S."/>
            <person name="Del Rio T.G."/>
            <person name="Tice H."/>
            <person name="Deshpande S."/>
            <person name="Cheng J.F."/>
            <person name="Tapia R."/>
            <person name="Han C."/>
            <person name="Goodwin L."/>
            <person name="Pitluck S."/>
            <person name="Liolios K."/>
            <person name="Mavromatis K."/>
            <person name="Mikhailova N."/>
            <person name="Pati A."/>
            <person name="Chen A."/>
            <person name="Palaniappan K."/>
            <person name="Land M."/>
            <person name="Hauser L."/>
            <person name="Chang Y.J."/>
            <person name="Jeffries C.D."/>
            <person name="Brambilla E."/>
            <person name="Rohde M."/>
            <person name="Goker M."/>
            <person name="Tindall B.J."/>
            <person name="Woyke T."/>
            <person name="Bristow J."/>
            <person name="Eisen J.A."/>
            <person name="Markowitz V."/>
            <person name="Hugenholtz P."/>
            <person name="Kyrpides N.C."/>
            <person name="Klenk H.P."/>
            <person name="Lapidus A."/>
        </authorList>
    </citation>
    <scope>NUCLEOTIDE SEQUENCE [LARGE SCALE GENOMIC DNA]</scope>
    <source>
        <strain evidence="3">DSM 17093 / CIP 108686 / LMG 22925 / RQ-24</strain>
    </source>
</reference>
<feature type="transmembrane region" description="Helical" evidence="1">
    <location>
        <begin position="40"/>
        <end position="57"/>
    </location>
</feature>
<feature type="transmembrane region" description="Helical" evidence="1">
    <location>
        <begin position="122"/>
        <end position="142"/>
    </location>
</feature>
<keyword evidence="1" id="KW-1133">Transmembrane helix</keyword>
<keyword evidence="1" id="KW-0472">Membrane</keyword>
<evidence type="ECO:0000256" key="1">
    <source>
        <dbReference type="SAM" id="Phobius"/>
    </source>
</evidence>
<feature type="transmembrane region" description="Helical" evidence="1">
    <location>
        <begin position="6"/>
        <end position="28"/>
    </location>
</feature>
<evidence type="ECO:0008006" key="4">
    <source>
        <dbReference type="Google" id="ProtNLM"/>
    </source>
</evidence>
<dbReference type="STRING" id="649638.Trad_2511"/>
<dbReference type="Proteomes" id="UP000000379">
    <property type="component" value="Chromosome"/>
</dbReference>
<feature type="transmembrane region" description="Helical" evidence="1">
    <location>
        <begin position="94"/>
        <end position="116"/>
    </location>
</feature>
<name>D7CTS2_TRURR</name>
<organism evidence="2 3">
    <name type="scientific">Truepera radiovictrix (strain DSM 17093 / CIP 108686 / LMG 22925 / RQ-24)</name>
    <dbReference type="NCBI Taxonomy" id="649638"/>
    <lineage>
        <taxon>Bacteria</taxon>
        <taxon>Thermotogati</taxon>
        <taxon>Deinococcota</taxon>
        <taxon>Deinococci</taxon>
        <taxon>Trueperales</taxon>
        <taxon>Trueperaceae</taxon>
        <taxon>Truepera</taxon>
    </lineage>
</organism>
<keyword evidence="3" id="KW-1185">Reference proteome</keyword>
<protein>
    <recommendedName>
        <fullName evidence="4">DUF2306 domain-containing protein</fullName>
    </recommendedName>
</protein>
<proteinExistence type="predicted"/>
<dbReference type="AlphaFoldDB" id="D7CTS2"/>
<dbReference type="HOGENOM" id="CLU_102900_0_0_0"/>
<gene>
    <name evidence="2" type="ordered locus">Trad_2511</name>
</gene>
<reference evidence="3" key="1">
    <citation type="submission" date="2010-05" db="EMBL/GenBank/DDBJ databases">
        <title>The complete genome of Truepera radiovictris DSM 17093.</title>
        <authorList>
            <consortium name="US DOE Joint Genome Institute (JGI-PGF)"/>
            <person name="Lucas S."/>
            <person name="Copeland A."/>
            <person name="Lapidus A."/>
            <person name="Glavina del Rio T."/>
            <person name="Dalin E."/>
            <person name="Tice H."/>
            <person name="Bruce D."/>
            <person name="Goodwin L."/>
            <person name="Pitluck S."/>
            <person name="Kyrpides N."/>
            <person name="Mavromatis K."/>
            <person name="Ovchinnikova G."/>
            <person name="Munk A.C."/>
            <person name="Detter J.C."/>
            <person name="Han C."/>
            <person name="Tapia R."/>
            <person name="Land M."/>
            <person name="Hauser L."/>
            <person name="Markowitz V."/>
            <person name="Cheng J.-F."/>
            <person name="Hugenholtz P."/>
            <person name="Woyke T."/>
            <person name="Wu D."/>
            <person name="Tindall B."/>
            <person name="Pomrenke H.G."/>
            <person name="Brambilla E."/>
            <person name="Klenk H.-P."/>
            <person name="Eisen J.A."/>
        </authorList>
    </citation>
    <scope>NUCLEOTIDE SEQUENCE [LARGE SCALE GENOMIC DNA]</scope>
    <source>
        <strain evidence="3">DSM 17093 / CIP 108686 / LMG 22925 / RQ-24</strain>
    </source>
</reference>
<feature type="transmembrane region" description="Helical" evidence="1">
    <location>
        <begin position="63"/>
        <end position="82"/>
    </location>
</feature>
<accession>D7CTS2</accession>
<feature type="transmembrane region" description="Helical" evidence="1">
    <location>
        <begin position="197"/>
        <end position="217"/>
    </location>
</feature>
<dbReference type="KEGG" id="tra:Trad_2511"/>
<sequence>MLETALVLLHVVAGIFALVLAPVAMATRKGGRAHRLGGRVYFWAMAVLFVTALGLLAVRPNVFLLIISVLSFYGAFSGYRVLSRKRPQAEQGATWLDWGGAWVALAAGVGFIAWGALTLLDVWESAIPTAFSFLGVGFGTLLGREAWSDLTSFRQPPADPNWWWFYHMDRMLGSYVAAVTAFMVQTVGPRLPSGLEWTVWIAPALVGGPLIGVWIGHYKKRFSARPRVGKAKA</sequence>